<evidence type="ECO:0000313" key="7">
    <source>
        <dbReference type="EMBL" id="PWA78191.1"/>
    </source>
</evidence>
<reference evidence="7 8" key="1">
    <citation type="journal article" date="2018" name="Mol. Plant">
        <title>The genome of Artemisia annua provides insight into the evolution of Asteraceae family and artemisinin biosynthesis.</title>
        <authorList>
            <person name="Shen Q."/>
            <person name="Zhang L."/>
            <person name="Liao Z."/>
            <person name="Wang S."/>
            <person name="Yan T."/>
            <person name="Shi P."/>
            <person name="Liu M."/>
            <person name="Fu X."/>
            <person name="Pan Q."/>
            <person name="Wang Y."/>
            <person name="Lv Z."/>
            <person name="Lu X."/>
            <person name="Zhang F."/>
            <person name="Jiang W."/>
            <person name="Ma Y."/>
            <person name="Chen M."/>
            <person name="Hao X."/>
            <person name="Li L."/>
            <person name="Tang Y."/>
            <person name="Lv G."/>
            <person name="Zhou Y."/>
            <person name="Sun X."/>
            <person name="Brodelius P.E."/>
            <person name="Rose J.K.C."/>
            <person name="Tang K."/>
        </authorList>
    </citation>
    <scope>NUCLEOTIDE SEQUENCE [LARGE SCALE GENOMIC DNA]</scope>
    <source>
        <strain evidence="8">cv. Huhao1</strain>
        <tissue evidence="7">Leaf</tissue>
    </source>
</reference>
<dbReference type="InterPro" id="IPR055081">
    <property type="entry name" value="NLP1-9_GAF"/>
</dbReference>
<dbReference type="Gene3D" id="3.10.20.90">
    <property type="entry name" value="Phosphatidylinositol 3-kinase Catalytic Subunit, Chain A, domain 1"/>
    <property type="match status" value="1"/>
</dbReference>
<keyword evidence="2" id="KW-0238">DNA-binding</keyword>
<evidence type="ECO:0000259" key="6">
    <source>
        <dbReference type="PROSITE" id="PS51745"/>
    </source>
</evidence>
<gene>
    <name evidence="7" type="ORF">CTI12_AA215250</name>
</gene>
<sequence>MRAKNNAGCHEEGNDKIKIALKLLKLRDMCYLIQFWSLYSIGKYKFLKTVNQPFGLGIYEEALCSYRKESERTWFPVDAKCQEHDLIPAVRVFKRGLPEWTSDVTKGYSRNHPLQDCAIRSNLHGYLVLPVFDSFTMSCVGVLESITSSKYFDCAYEVQQIHRALKAANLTSPQAFDFFPTSYVDCNNTQREQDEIFKTLKDVCVAYKLPLAQTWTISSKSSFVATGRNIEMTCSSFNSNCIGKICMSTTALPFYVHDLRFWLFREACKEHHLLKSHGVVGRALSSHGSCFCADVTKLDDDEYSLVHNARMNGLASCFAIYLHGVEHDSYVLEFFLPVDMKEVADLQNLVQKVKLRLKMSSFVLGDVSTTDLDVSQLSLQMQLNSKDSATVGKTNAETHCINAKDQSTFSNNDLKSWNNGTNTDELYVNGVTRNKFDIVTKQRRKHKQDCVTREAIQQNFGKPIGEASKRLGVSRSSLKRVCRKLNITSWPLPHRHKKHAHLSIYATVLLLVRMKRWSCSSNRHGFSAKWWICGKHNAFDSKLKTSIEAHGSSIISKPSIIPPKDEKILEPLHLSQIFNEPDAFIETANTNPPQVRFDMFPVSPKKNMAKVSADIRMLIVKATYENDMIKFQVPLSSGLSELKNQVARRFNLRNSRLHLKYRDEDDDLILIACDTDLRTLIPFAGYSVSKNTIKLVVQMAND</sequence>
<dbReference type="Pfam" id="PF22922">
    <property type="entry name" value="GAF_NLP"/>
    <property type="match status" value="1"/>
</dbReference>
<dbReference type="InterPro" id="IPR003035">
    <property type="entry name" value="RWP-RK_dom"/>
</dbReference>
<dbReference type="OrthoDB" id="1725834at2759"/>
<comment type="caution">
    <text evidence="7">The sequence shown here is derived from an EMBL/GenBank/DDBJ whole genome shotgun (WGS) entry which is preliminary data.</text>
</comment>
<proteinExistence type="predicted"/>
<dbReference type="InterPro" id="IPR000270">
    <property type="entry name" value="PB1_dom"/>
</dbReference>
<dbReference type="SUPFAM" id="SSF54277">
    <property type="entry name" value="CAD &amp; PB1 domains"/>
    <property type="match status" value="1"/>
</dbReference>
<evidence type="ECO:0000256" key="3">
    <source>
        <dbReference type="ARBA" id="ARBA00023163"/>
    </source>
</evidence>
<dbReference type="Proteomes" id="UP000245207">
    <property type="component" value="Unassembled WGS sequence"/>
</dbReference>
<dbReference type="InterPro" id="IPR053793">
    <property type="entry name" value="PB1-like"/>
</dbReference>
<dbReference type="Pfam" id="PF00564">
    <property type="entry name" value="PB1"/>
    <property type="match status" value="1"/>
</dbReference>
<evidence type="ECO:0000256" key="1">
    <source>
        <dbReference type="ARBA" id="ARBA00023015"/>
    </source>
</evidence>
<name>A0A2U1NXG5_ARTAN</name>
<keyword evidence="8" id="KW-1185">Reference proteome</keyword>
<dbReference type="STRING" id="35608.A0A2U1NXG5"/>
<keyword evidence="1" id="KW-0805">Transcription regulation</keyword>
<dbReference type="PANTHER" id="PTHR32002:SF35">
    <property type="entry name" value="PROTEIN NLP6"/>
    <property type="match status" value="1"/>
</dbReference>
<dbReference type="SMART" id="SM00666">
    <property type="entry name" value="PB1"/>
    <property type="match status" value="1"/>
</dbReference>
<dbReference type="Pfam" id="PF02042">
    <property type="entry name" value="RWP-RK"/>
    <property type="match status" value="1"/>
</dbReference>
<dbReference type="PANTHER" id="PTHR32002">
    <property type="entry name" value="PROTEIN NLP8"/>
    <property type="match status" value="1"/>
</dbReference>
<accession>A0A2U1NXG5</accession>
<dbReference type="PROSITE" id="PS51519">
    <property type="entry name" value="RWP_RK"/>
    <property type="match status" value="1"/>
</dbReference>
<dbReference type="InterPro" id="IPR045012">
    <property type="entry name" value="NLP"/>
</dbReference>
<dbReference type="GO" id="GO:0003677">
    <property type="term" value="F:DNA binding"/>
    <property type="evidence" value="ECO:0007669"/>
    <property type="project" value="UniProtKB-KW"/>
</dbReference>
<keyword evidence="4" id="KW-0539">Nucleus</keyword>
<evidence type="ECO:0000313" key="8">
    <source>
        <dbReference type="Proteomes" id="UP000245207"/>
    </source>
</evidence>
<evidence type="ECO:0000256" key="4">
    <source>
        <dbReference type="ARBA" id="ARBA00023242"/>
    </source>
</evidence>
<feature type="domain" description="PB1" evidence="6">
    <location>
        <begin position="617"/>
        <end position="700"/>
    </location>
</feature>
<evidence type="ECO:0000259" key="5">
    <source>
        <dbReference type="PROSITE" id="PS51519"/>
    </source>
</evidence>
<dbReference type="GO" id="GO:0003700">
    <property type="term" value="F:DNA-binding transcription factor activity"/>
    <property type="evidence" value="ECO:0007669"/>
    <property type="project" value="InterPro"/>
</dbReference>
<organism evidence="7 8">
    <name type="scientific">Artemisia annua</name>
    <name type="common">Sweet wormwood</name>
    <dbReference type="NCBI Taxonomy" id="35608"/>
    <lineage>
        <taxon>Eukaryota</taxon>
        <taxon>Viridiplantae</taxon>
        <taxon>Streptophyta</taxon>
        <taxon>Embryophyta</taxon>
        <taxon>Tracheophyta</taxon>
        <taxon>Spermatophyta</taxon>
        <taxon>Magnoliopsida</taxon>
        <taxon>eudicotyledons</taxon>
        <taxon>Gunneridae</taxon>
        <taxon>Pentapetalae</taxon>
        <taxon>asterids</taxon>
        <taxon>campanulids</taxon>
        <taxon>Asterales</taxon>
        <taxon>Asteraceae</taxon>
        <taxon>Asteroideae</taxon>
        <taxon>Anthemideae</taxon>
        <taxon>Artemisiinae</taxon>
        <taxon>Artemisia</taxon>
    </lineage>
</organism>
<feature type="domain" description="RWP-RK" evidence="5">
    <location>
        <begin position="434"/>
        <end position="521"/>
    </location>
</feature>
<dbReference type="PROSITE" id="PS51745">
    <property type="entry name" value="PB1"/>
    <property type="match status" value="1"/>
</dbReference>
<protein>
    <submittedName>
        <fullName evidence="7">PB1 domain, RWP-RK domain protein</fullName>
    </submittedName>
</protein>
<keyword evidence="3" id="KW-0804">Transcription</keyword>
<dbReference type="AlphaFoldDB" id="A0A2U1NXG5"/>
<dbReference type="EMBL" id="PKPP01002021">
    <property type="protein sequence ID" value="PWA78191.1"/>
    <property type="molecule type" value="Genomic_DNA"/>
</dbReference>
<evidence type="ECO:0000256" key="2">
    <source>
        <dbReference type="ARBA" id="ARBA00023125"/>
    </source>
</evidence>